<keyword evidence="1" id="KW-0963">Cytoplasm</keyword>
<sequence>MLVLSRRIGESIIIGKSHTLRLTRIMRYTDGHRVCVIQHDGPGFTSCFGHLDKGSQIRINDDISFTILKIAGDVVSIGISAPPHISIHRNEIQLRIDREAWEKEQGDPMGMRND</sequence>
<dbReference type="PANTHER" id="PTHR34984:SF1">
    <property type="entry name" value="CARBON STORAGE REGULATOR"/>
    <property type="match status" value="1"/>
</dbReference>
<proteinExistence type="inferred from homology"/>
<evidence type="ECO:0000256" key="1">
    <source>
        <dbReference type="ARBA" id="ARBA00022490"/>
    </source>
</evidence>
<dbReference type="InterPro" id="IPR003751">
    <property type="entry name" value="CsrA"/>
</dbReference>
<dbReference type="Pfam" id="PF02599">
    <property type="entry name" value="CsrA"/>
    <property type="match status" value="1"/>
</dbReference>
<organism evidence="4">
    <name type="scientific">uncultured Caudovirales phage</name>
    <dbReference type="NCBI Taxonomy" id="2100421"/>
    <lineage>
        <taxon>Viruses</taxon>
        <taxon>Duplodnaviria</taxon>
        <taxon>Heunggongvirae</taxon>
        <taxon>Uroviricota</taxon>
        <taxon>Caudoviricetes</taxon>
        <taxon>Peduoviridae</taxon>
        <taxon>Maltschvirus</taxon>
        <taxon>Maltschvirus maltsch</taxon>
    </lineage>
</organism>
<evidence type="ECO:0000313" key="4">
    <source>
        <dbReference type="EMBL" id="CAB4201977.1"/>
    </source>
</evidence>
<keyword evidence="3" id="KW-0694">RNA-binding</keyword>
<dbReference type="GO" id="GO:0006402">
    <property type="term" value="P:mRNA catabolic process"/>
    <property type="evidence" value="ECO:0007669"/>
    <property type="project" value="InterPro"/>
</dbReference>
<protein>
    <submittedName>
        <fullName evidence="4">Carbon storage regulator</fullName>
    </submittedName>
</protein>
<dbReference type="SUPFAM" id="SSF117130">
    <property type="entry name" value="CsrA-like"/>
    <property type="match status" value="1"/>
</dbReference>
<dbReference type="GO" id="GO:0048027">
    <property type="term" value="F:mRNA 5'-UTR binding"/>
    <property type="evidence" value="ECO:0007669"/>
    <property type="project" value="TreeGrafter"/>
</dbReference>
<dbReference type="PANTHER" id="PTHR34984">
    <property type="entry name" value="CARBON STORAGE REGULATOR"/>
    <property type="match status" value="1"/>
</dbReference>
<dbReference type="HAMAP" id="MF_00167">
    <property type="entry name" value="CsrA"/>
    <property type="match status" value="1"/>
</dbReference>
<accession>A0A6J5RUQ1</accession>
<dbReference type="GO" id="GO:0006109">
    <property type="term" value="P:regulation of carbohydrate metabolic process"/>
    <property type="evidence" value="ECO:0007669"/>
    <property type="project" value="InterPro"/>
</dbReference>
<dbReference type="Gene3D" id="2.60.40.4380">
    <property type="entry name" value="Translational regulator CsrA"/>
    <property type="match status" value="1"/>
</dbReference>
<evidence type="ECO:0000256" key="3">
    <source>
        <dbReference type="ARBA" id="ARBA00022884"/>
    </source>
</evidence>
<gene>
    <name evidence="4" type="ORF">UFOVP1361_15</name>
</gene>
<reference evidence="4" key="1">
    <citation type="submission" date="2020-05" db="EMBL/GenBank/DDBJ databases">
        <authorList>
            <person name="Chiriac C."/>
            <person name="Salcher M."/>
            <person name="Ghai R."/>
            <person name="Kavagutti S V."/>
        </authorList>
    </citation>
    <scope>NUCLEOTIDE SEQUENCE</scope>
</reference>
<dbReference type="InterPro" id="IPR036107">
    <property type="entry name" value="CsrA_sf"/>
</dbReference>
<evidence type="ECO:0000256" key="2">
    <source>
        <dbReference type="ARBA" id="ARBA00022845"/>
    </source>
</evidence>
<keyword evidence="2" id="KW-0810">Translation regulation</keyword>
<name>A0A6J5RUQ1_9CAUD</name>
<dbReference type="EMBL" id="LR797308">
    <property type="protein sequence ID" value="CAB4201977.1"/>
    <property type="molecule type" value="Genomic_DNA"/>
</dbReference>